<dbReference type="PANTHER" id="PTHR33705:SF2">
    <property type="entry name" value="PHOSPHOCARRIER PROTEIN NPR"/>
    <property type="match status" value="1"/>
</dbReference>
<protein>
    <recommendedName>
        <fullName evidence="3">Phosphocarrier protein HPr</fullName>
    </recommendedName>
</protein>
<dbReference type="Proteomes" id="UP000197025">
    <property type="component" value="Unassembled WGS sequence"/>
</dbReference>
<evidence type="ECO:0000256" key="4">
    <source>
        <dbReference type="ARBA" id="ARBA00022490"/>
    </source>
</evidence>
<dbReference type="Gene3D" id="3.30.1340.10">
    <property type="entry name" value="HPr-like"/>
    <property type="match status" value="1"/>
</dbReference>
<dbReference type="PRINTS" id="PR00107">
    <property type="entry name" value="PHOSPHOCPHPR"/>
</dbReference>
<dbReference type="CDD" id="cd00367">
    <property type="entry name" value="PTS-HPr_like"/>
    <property type="match status" value="1"/>
</dbReference>
<keyword evidence="8" id="KW-1185">Reference proteome</keyword>
<dbReference type="GO" id="GO:0009401">
    <property type="term" value="P:phosphoenolpyruvate-dependent sugar phosphotransferase system"/>
    <property type="evidence" value="ECO:0007669"/>
    <property type="project" value="UniProtKB-KW"/>
</dbReference>
<feature type="domain" description="HPr" evidence="6">
    <location>
        <begin position="1"/>
        <end position="91"/>
    </location>
</feature>
<evidence type="ECO:0000313" key="7">
    <source>
        <dbReference type="EMBL" id="SNB67945.1"/>
    </source>
</evidence>
<proteinExistence type="predicted"/>
<dbReference type="PROSITE" id="PS51350">
    <property type="entry name" value="PTS_HPR_DOM"/>
    <property type="match status" value="1"/>
</dbReference>
<evidence type="ECO:0000256" key="1">
    <source>
        <dbReference type="ARBA" id="ARBA00003681"/>
    </source>
</evidence>
<dbReference type="SUPFAM" id="SSF55594">
    <property type="entry name" value="HPr-like"/>
    <property type="match status" value="1"/>
</dbReference>
<dbReference type="InterPro" id="IPR050399">
    <property type="entry name" value="HPr"/>
</dbReference>
<dbReference type="OrthoDB" id="9809047at2"/>
<dbReference type="PANTHER" id="PTHR33705">
    <property type="entry name" value="PHOSPHOCARRIER PROTEIN HPR"/>
    <property type="match status" value="1"/>
</dbReference>
<evidence type="ECO:0000259" key="6">
    <source>
        <dbReference type="PROSITE" id="PS51350"/>
    </source>
</evidence>
<dbReference type="RefSeq" id="WP_088571601.1">
    <property type="nucleotide sequence ID" value="NZ_FYEK01000035.1"/>
</dbReference>
<keyword evidence="4" id="KW-0963">Cytoplasm</keyword>
<comment type="function">
    <text evidence="1">General (non sugar-specific) component of the phosphoenolpyruvate-dependent sugar phosphotransferase system (sugar PTS). This major carbohydrate active-transport system catalyzes the phosphorylation of incoming sugar substrates concomitantly with their translocation across the cell membrane. The phosphoryl group from phosphoenolpyruvate (PEP) is transferred to the phosphoryl carrier protein HPr by enzyme I. Phospho-HPr then transfers it to the PTS EIIA domain.</text>
</comment>
<organism evidence="7 8">
    <name type="scientific">Thermoflexus hugenholtzii JAD2</name>
    <dbReference type="NCBI Taxonomy" id="877466"/>
    <lineage>
        <taxon>Bacteria</taxon>
        <taxon>Bacillati</taxon>
        <taxon>Chloroflexota</taxon>
        <taxon>Thermoflexia</taxon>
        <taxon>Thermoflexales</taxon>
        <taxon>Thermoflexaceae</taxon>
        <taxon>Thermoflexus</taxon>
    </lineage>
</organism>
<reference evidence="8" key="1">
    <citation type="submission" date="2017-06" db="EMBL/GenBank/DDBJ databases">
        <authorList>
            <person name="Varghese N."/>
            <person name="Submissions S."/>
        </authorList>
    </citation>
    <scope>NUCLEOTIDE SEQUENCE [LARGE SCALE GENOMIC DNA]</scope>
    <source>
        <strain evidence="8">JAD2</strain>
    </source>
</reference>
<dbReference type="GO" id="GO:0005737">
    <property type="term" value="C:cytoplasm"/>
    <property type="evidence" value="ECO:0007669"/>
    <property type="project" value="UniProtKB-SubCell"/>
</dbReference>
<comment type="subcellular location">
    <subcellularLocation>
        <location evidence="2">Cytoplasm</location>
    </subcellularLocation>
</comment>
<dbReference type="InterPro" id="IPR000032">
    <property type="entry name" value="HPr-like"/>
</dbReference>
<evidence type="ECO:0000256" key="3">
    <source>
        <dbReference type="ARBA" id="ARBA00020422"/>
    </source>
</evidence>
<dbReference type="InterPro" id="IPR035895">
    <property type="entry name" value="HPr-like_sf"/>
</dbReference>
<accession>A0A212R756</accession>
<name>A0A212R756_9CHLR</name>
<dbReference type="AlphaFoldDB" id="A0A212R756"/>
<dbReference type="InterPro" id="IPR001020">
    <property type="entry name" value="PTS_HPr_His_P_site"/>
</dbReference>
<dbReference type="FunCoup" id="A0A212R756">
    <property type="interactions" value="138"/>
</dbReference>
<dbReference type="PROSITE" id="PS00369">
    <property type="entry name" value="PTS_HPR_HIS"/>
    <property type="match status" value="1"/>
</dbReference>
<dbReference type="NCBIfam" id="TIGR01003">
    <property type="entry name" value="PTS_HPr_family"/>
    <property type="match status" value="1"/>
</dbReference>
<dbReference type="Pfam" id="PF00381">
    <property type="entry name" value="PTS-HPr"/>
    <property type="match status" value="1"/>
</dbReference>
<evidence type="ECO:0000313" key="8">
    <source>
        <dbReference type="Proteomes" id="UP000197025"/>
    </source>
</evidence>
<dbReference type="InParanoid" id="A0A212R756"/>
<dbReference type="EMBL" id="FYEK01000035">
    <property type="protein sequence ID" value="SNB67945.1"/>
    <property type="molecule type" value="Genomic_DNA"/>
</dbReference>
<sequence length="93" mass="9912">MRQVRLTLTNAVGLHARPAAVFVQTAARFRSNITVRNLTRGTPPVNAKAILAVLTLGAEHGHEIEIVAEGPDEEEAIATLQALVESRFGEDGG</sequence>
<evidence type="ECO:0000256" key="5">
    <source>
        <dbReference type="ARBA" id="ARBA00022683"/>
    </source>
</evidence>
<keyword evidence="5" id="KW-0598">Phosphotransferase system</keyword>
<evidence type="ECO:0000256" key="2">
    <source>
        <dbReference type="ARBA" id="ARBA00004496"/>
    </source>
</evidence>
<gene>
    <name evidence="7" type="ORF">SAMN02746019_00002140</name>
</gene>